<reference evidence="3 4" key="1">
    <citation type="submission" date="2021-06" db="EMBL/GenBank/DDBJ databases">
        <authorList>
            <person name="Palmer J.M."/>
        </authorList>
    </citation>
    <scope>NUCLEOTIDE SEQUENCE [LARGE SCALE GENOMIC DNA]</scope>
    <source>
        <strain evidence="4">if_2019</strain>
        <tissue evidence="3">Muscle</tissue>
    </source>
</reference>
<feature type="compositionally biased region" description="Basic and acidic residues" evidence="1">
    <location>
        <begin position="124"/>
        <end position="133"/>
    </location>
</feature>
<evidence type="ECO:0000313" key="4">
    <source>
        <dbReference type="Proteomes" id="UP001482620"/>
    </source>
</evidence>
<feature type="region of interest" description="Disordered" evidence="1">
    <location>
        <begin position="108"/>
        <end position="133"/>
    </location>
</feature>
<proteinExistence type="predicted"/>
<keyword evidence="2" id="KW-1133">Transmembrane helix</keyword>
<name>A0ABV0SZC8_9TELE</name>
<dbReference type="Proteomes" id="UP001482620">
    <property type="component" value="Unassembled WGS sequence"/>
</dbReference>
<gene>
    <name evidence="3" type="ORF">ILYODFUR_019039</name>
</gene>
<organism evidence="3 4">
    <name type="scientific">Ilyodon furcidens</name>
    <name type="common">goldbreast splitfin</name>
    <dbReference type="NCBI Taxonomy" id="33524"/>
    <lineage>
        <taxon>Eukaryota</taxon>
        <taxon>Metazoa</taxon>
        <taxon>Chordata</taxon>
        <taxon>Craniata</taxon>
        <taxon>Vertebrata</taxon>
        <taxon>Euteleostomi</taxon>
        <taxon>Actinopterygii</taxon>
        <taxon>Neopterygii</taxon>
        <taxon>Teleostei</taxon>
        <taxon>Neoteleostei</taxon>
        <taxon>Acanthomorphata</taxon>
        <taxon>Ovalentaria</taxon>
        <taxon>Atherinomorphae</taxon>
        <taxon>Cyprinodontiformes</taxon>
        <taxon>Goodeidae</taxon>
        <taxon>Ilyodon</taxon>
    </lineage>
</organism>
<accession>A0ABV0SZC8</accession>
<keyword evidence="2" id="KW-0812">Transmembrane</keyword>
<evidence type="ECO:0000256" key="2">
    <source>
        <dbReference type="SAM" id="Phobius"/>
    </source>
</evidence>
<sequence length="133" mass="15516">MFLLYDLLFVYFCEMFLKIFILFSSIPWTSSPYRFVTSFQCVFPLYATQFRIQRGELTRYPTKCNRTNSCKSPSDLWRNRCWSRTAGYSYSLEKDCCNGTAEKKQKLVPRKQTGLPDPGNLSRSTHDGSDVES</sequence>
<keyword evidence="2" id="KW-0472">Membrane</keyword>
<comment type="caution">
    <text evidence="3">The sequence shown here is derived from an EMBL/GenBank/DDBJ whole genome shotgun (WGS) entry which is preliminary data.</text>
</comment>
<protein>
    <submittedName>
        <fullName evidence="3">Uncharacterized protein</fullName>
    </submittedName>
</protein>
<dbReference type="EMBL" id="JAHRIQ010013469">
    <property type="protein sequence ID" value="MEQ2225584.1"/>
    <property type="molecule type" value="Genomic_DNA"/>
</dbReference>
<evidence type="ECO:0000256" key="1">
    <source>
        <dbReference type="SAM" id="MobiDB-lite"/>
    </source>
</evidence>
<feature type="transmembrane region" description="Helical" evidence="2">
    <location>
        <begin position="7"/>
        <end position="28"/>
    </location>
</feature>
<evidence type="ECO:0000313" key="3">
    <source>
        <dbReference type="EMBL" id="MEQ2225584.1"/>
    </source>
</evidence>
<keyword evidence="4" id="KW-1185">Reference proteome</keyword>